<feature type="compositionally biased region" description="Basic and acidic residues" evidence="1">
    <location>
        <begin position="103"/>
        <end position="130"/>
    </location>
</feature>
<accession>A0A2G5H8F9</accession>
<dbReference type="OrthoDB" id="3639052at2759"/>
<feature type="compositionally biased region" description="Pro residues" evidence="1">
    <location>
        <begin position="219"/>
        <end position="228"/>
    </location>
</feature>
<keyword evidence="2" id="KW-0472">Membrane</keyword>
<dbReference type="Proteomes" id="UP001302367">
    <property type="component" value="Chromosome 5"/>
</dbReference>
<dbReference type="EMBL" id="CP134188">
    <property type="protein sequence ID" value="WPB03085.1"/>
    <property type="molecule type" value="Genomic_DNA"/>
</dbReference>
<feature type="compositionally biased region" description="Basic and acidic residues" evidence="1">
    <location>
        <begin position="37"/>
        <end position="78"/>
    </location>
</feature>
<keyword evidence="2" id="KW-0812">Transmembrane</keyword>
<feature type="region of interest" description="Disordered" evidence="1">
    <location>
        <begin position="193"/>
        <end position="243"/>
    </location>
</feature>
<feature type="transmembrane region" description="Helical" evidence="2">
    <location>
        <begin position="431"/>
        <end position="451"/>
    </location>
</feature>
<sequence>MAADGTGTDEEPREHAPQDPAISIRVAVPSGQPTPRRQLETHRPVPRSVRDRPSRRDTQPVDPVERIEEYYSVHHEIIEEQSTAKPHRKPSEHTGKKGAPKLIIEEKGTAARKPDPDHGPKAAPKTRDPHISFVQPLRRRTNRQYPESPSQDLHGRRKPDQSSDEMLDDYYDGFDDTLLPHTTSVGLNLQYGSDYEPVSFEPPPPPPPRPPQGSMFPNDIPPENPFNRPPYTHQVPGRHGRRRDFLVRAPHRTAIWDRAAVWNSKVEKYDILLKLVLTRHGERYSGENFPYRSGTWTDIVFARKLNQQYRNLKTAKVGIVQKLTAYKKISFVYFVQFHAFPDIRYPKTGAWLRTARQPITFRDNAMTRNSFMNQLRRMCRKNSILYNTLTGTPSEHDERPPIRWVSRLDGLIEAGAVIDIDVKETFDSAKIYMGLMLAIIISLGAALGYGFAMDNDFSTGFSIASWVITALGFLAAVIAAGEYFGLDSPKATLMEADGYDRPYR</sequence>
<reference evidence="3 5" key="1">
    <citation type="submission" date="2015-10" db="EMBL/GenBank/DDBJ databases">
        <title>The cercosporin biosynthetic gene cluster was horizontally transferred to several fungal lineages and shown to be expanded in Cercospora beticola based on microsynteny with recipient genomes.</title>
        <authorList>
            <person name="De Jonge R."/>
            <person name="Ebert M.K."/>
            <person name="Suttle J.C."/>
            <person name="Jurick Ii W.M."/>
            <person name="Secor G.A."/>
            <person name="Thomma B.P."/>
            <person name="Van De Peer Y."/>
            <person name="Bolton M.D."/>
        </authorList>
    </citation>
    <scope>NUCLEOTIDE SEQUENCE [LARGE SCALE GENOMIC DNA]</scope>
    <source>
        <strain evidence="3 5">09-40</strain>
    </source>
</reference>
<evidence type="ECO:0000256" key="1">
    <source>
        <dbReference type="SAM" id="MobiDB-lite"/>
    </source>
</evidence>
<dbReference type="Proteomes" id="UP000230605">
    <property type="component" value="Chromosome 5"/>
</dbReference>
<feature type="transmembrane region" description="Helical" evidence="2">
    <location>
        <begin position="463"/>
        <end position="484"/>
    </location>
</feature>
<feature type="compositionally biased region" description="Acidic residues" evidence="1">
    <location>
        <begin position="162"/>
        <end position="171"/>
    </location>
</feature>
<evidence type="ECO:0000313" key="4">
    <source>
        <dbReference type="EMBL" id="WPB03085.1"/>
    </source>
</evidence>
<evidence type="ECO:0000313" key="6">
    <source>
        <dbReference type="Proteomes" id="UP001302367"/>
    </source>
</evidence>
<organism evidence="3 5">
    <name type="scientific">Cercospora beticola</name>
    <name type="common">Sugarbeet leaf spot fungus</name>
    <dbReference type="NCBI Taxonomy" id="122368"/>
    <lineage>
        <taxon>Eukaryota</taxon>
        <taxon>Fungi</taxon>
        <taxon>Dikarya</taxon>
        <taxon>Ascomycota</taxon>
        <taxon>Pezizomycotina</taxon>
        <taxon>Dothideomycetes</taxon>
        <taxon>Dothideomycetidae</taxon>
        <taxon>Mycosphaerellales</taxon>
        <taxon>Mycosphaerellaceae</taxon>
        <taxon>Cercospora</taxon>
    </lineage>
</organism>
<proteinExistence type="predicted"/>
<dbReference type="EMBL" id="LKMD01000108">
    <property type="protein sequence ID" value="PIA88818.1"/>
    <property type="molecule type" value="Genomic_DNA"/>
</dbReference>
<feature type="compositionally biased region" description="Pro residues" evidence="1">
    <location>
        <begin position="200"/>
        <end position="211"/>
    </location>
</feature>
<keyword evidence="2" id="KW-1133">Transmembrane helix</keyword>
<feature type="region of interest" description="Disordered" evidence="1">
    <location>
        <begin position="1"/>
        <end position="171"/>
    </location>
</feature>
<gene>
    <name evidence="3" type="ORF">CB0940_07157</name>
    <name evidence="4" type="ORF">RHO25_007722</name>
</gene>
<evidence type="ECO:0000256" key="2">
    <source>
        <dbReference type="SAM" id="Phobius"/>
    </source>
</evidence>
<keyword evidence="6" id="KW-1185">Reference proteome</keyword>
<protein>
    <submittedName>
        <fullName evidence="3">Uncharacterized protein</fullName>
    </submittedName>
</protein>
<evidence type="ECO:0000313" key="3">
    <source>
        <dbReference type="EMBL" id="PIA88818.1"/>
    </source>
</evidence>
<evidence type="ECO:0000313" key="5">
    <source>
        <dbReference type="Proteomes" id="UP000230605"/>
    </source>
</evidence>
<dbReference type="AlphaFoldDB" id="A0A2G5H8F9"/>
<name>A0A2G5H8F9_CERBT</name>
<reference evidence="4 6" key="2">
    <citation type="submission" date="2023-09" db="EMBL/GenBank/DDBJ databases">
        <title>Complete-Gapless Cercospora beticola genome.</title>
        <authorList>
            <person name="Wyatt N.A."/>
            <person name="Spanner R.E."/>
            <person name="Bolton M.D."/>
        </authorList>
    </citation>
    <scope>NUCLEOTIDE SEQUENCE [LARGE SCALE GENOMIC DNA]</scope>
    <source>
        <strain evidence="4">Cb09-40</strain>
    </source>
</reference>